<name>A0A543PLP3_9MICO</name>
<sequence>MSHPSGGRLAELTRAAVVRAAALTGRVDVATSDPATLAALLYRAGGSVPDGRLDPRWAGHVVTAAERTARAGLAGHARTYGEHWRSWTATDVDPATLVHKIYVSPAVCDLGTTLGVILTHAPLLGVPAWKVGADLAGLHRADKIVLYLASAERADKVAATLSLALGSFAAQGVPFTGQVGATGIVSRGRDVAGTSWRADVCRQVAEALCASRAELGTHALAAEVADDALAGLAEHGLDVHSWHPAGDELHEQATAARTFPTRPTTATGAPSRLLTSGARRTRAEVSCA</sequence>
<reference evidence="1 2" key="1">
    <citation type="submission" date="2019-06" db="EMBL/GenBank/DDBJ databases">
        <title>Sequencing the genomes of 1000 actinobacteria strains.</title>
        <authorList>
            <person name="Klenk H.-P."/>
        </authorList>
    </citation>
    <scope>NUCLEOTIDE SEQUENCE [LARGE SCALE GENOMIC DNA]</scope>
    <source>
        <strain evidence="1 2">DSM 21776</strain>
    </source>
</reference>
<proteinExistence type="predicted"/>
<dbReference type="OrthoDB" id="4823048at2"/>
<accession>A0A543PLP3</accession>
<organism evidence="1 2">
    <name type="scientific">Humibacillus xanthopallidus</name>
    <dbReference type="NCBI Taxonomy" id="412689"/>
    <lineage>
        <taxon>Bacteria</taxon>
        <taxon>Bacillati</taxon>
        <taxon>Actinomycetota</taxon>
        <taxon>Actinomycetes</taxon>
        <taxon>Micrococcales</taxon>
        <taxon>Intrasporangiaceae</taxon>
        <taxon>Humibacillus</taxon>
    </lineage>
</organism>
<dbReference type="Proteomes" id="UP000320085">
    <property type="component" value="Unassembled WGS sequence"/>
</dbReference>
<comment type="caution">
    <text evidence="1">The sequence shown here is derived from an EMBL/GenBank/DDBJ whole genome shotgun (WGS) entry which is preliminary data.</text>
</comment>
<evidence type="ECO:0000313" key="1">
    <source>
        <dbReference type="EMBL" id="TQN44997.1"/>
    </source>
</evidence>
<dbReference type="RefSeq" id="WP_141824284.1">
    <property type="nucleotide sequence ID" value="NZ_BAAAQC010000009.1"/>
</dbReference>
<dbReference type="AlphaFoldDB" id="A0A543PLP3"/>
<dbReference type="EMBL" id="VFQF01000003">
    <property type="protein sequence ID" value="TQN44997.1"/>
    <property type="molecule type" value="Genomic_DNA"/>
</dbReference>
<evidence type="ECO:0000313" key="2">
    <source>
        <dbReference type="Proteomes" id="UP000320085"/>
    </source>
</evidence>
<gene>
    <name evidence="1" type="ORF">FHX52_4221</name>
</gene>
<protein>
    <submittedName>
        <fullName evidence="1">Uncharacterized protein</fullName>
    </submittedName>
</protein>